<keyword evidence="3" id="KW-1185">Reference proteome</keyword>
<dbReference type="HAMAP" id="MF_00934">
    <property type="entry name" value="23SrRNA_methyltr_J"/>
    <property type="match status" value="1"/>
</dbReference>
<dbReference type="Gene3D" id="3.40.50.150">
    <property type="entry name" value="Vaccinia Virus protein VP39"/>
    <property type="match status" value="1"/>
</dbReference>
<comment type="caution">
    <text evidence="2">The sequence shown here is derived from an EMBL/GenBank/DDBJ whole genome shotgun (WGS) entry which is preliminary data.</text>
</comment>
<dbReference type="Proteomes" id="UP001139031">
    <property type="component" value="Unassembled WGS sequence"/>
</dbReference>
<dbReference type="RefSeq" id="WP_224194293.1">
    <property type="nucleotide sequence ID" value="NZ_JAIRAU010000032.1"/>
</dbReference>
<dbReference type="EMBL" id="JAIRAU010000032">
    <property type="protein sequence ID" value="MBZ5712538.1"/>
    <property type="molecule type" value="Genomic_DNA"/>
</dbReference>
<protein>
    <recommendedName>
        <fullName evidence="1">Ribosomal RNA large subunit methyltransferase J</fullName>
        <ecNumber evidence="1">2.1.1.266</ecNumber>
    </recommendedName>
    <alternativeName>
        <fullName evidence="1">23S rRNA (adenine(2030)-N6)-methyltransferase</fullName>
    </alternativeName>
    <alternativeName>
        <fullName evidence="1">23S rRNA m6A2030 methyltransferase</fullName>
    </alternativeName>
</protein>
<comment type="catalytic activity">
    <reaction evidence="1">
        <text>adenosine(2030) in 23S rRNA + S-adenosyl-L-methionine = N(6)-methyladenosine(2030) in 23S rRNA + S-adenosyl-L-homocysteine + H(+)</text>
        <dbReference type="Rhea" id="RHEA:43736"/>
        <dbReference type="Rhea" id="RHEA-COMP:10668"/>
        <dbReference type="Rhea" id="RHEA-COMP:10669"/>
        <dbReference type="ChEBI" id="CHEBI:15378"/>
        <dbReference type="ChEBI" id="CHEBI:57856"/>
        <dbReference type="ChEBI" id="CHEBI:59789"/>
        <dbReference type="ChEBI" id="CHEBI:74411"/>
        <dbReference type="ChEBI" id="CHEBI:74449"/>
        <dbReference type="EC" id="2.1.1.266"/>
    </reaction>
</comment>
<sequence>MNYRHEFHSGNAADVFKHVVLLQLVRRLQHKPAPFCYVDTHAGRGSYPLDQGGAARTREFQRGVARLWPDRGAAGLPPALADYLARVAELNSGGELTRYPGSPRLVRAVLRPDDRMILCELQPAEAAALRDEFSVRGEHGARRDPQVAIHQRDGYEALSALLPPTPRRGLVLIDPPYERPDEFAAALAGLQLARQRWPQACAALWYPIKGPLAATLLHAAVLRAGMRDVLCAELRTRPDDPAVLSGSGLLLAGAPWQTDTALRALLPDLAARLAEEPEFHGSARVDWLAPP</sequence>
<dbReference type="SUPFAM" id="SSF53335">
    <property type="entry name" value="S-adenosyl-L-methionine-dependent methyltransferases"/>
    <property type="match status" value="1"/>
</dbReference>
<evidence type="ECO:0000256" key="1">
    <source>
        <dbReference type="HAMAP-Rule" id="MF_00934"/>
    </source>
</evidence>
<reference evidence="2" key="1">
    <citation type="submission" date="2021-08" db="EMBL/GenBank/DDBJ databases">
        <authorList>
            <person name="Stevens D.C."/>
        </authorList>
    </citation>
    <scope>NUCLEOTIDE SEQUENCE</scope>
    <source>
        <strain evidence="2">DSM 53165</strain>
    </source>
</reference>
<dbReference type="PANTHER" id="PTHR37426:SF1">
    <property type="entry name" value="RIBOSOMAL RNA LARGE SUBUNIT METHYLTRANSFERASE J"/>
    <property type="match status" value="1"/>
</dbReference>
<evidence type="ECO:0000313" key="3">
    <source>
        <dbReference type="Proteomes" id="UP001139031"/>
    </source>
</evidence>
<dbReference type="PANTHER" id="PTHR37426">
    <property type="entry name" value="RIBOSOMAL RNA LARGE SUBUNIT METHYLTRANSFERASE J"/>
    <property type="match status" value="1"/>
</dbReference>
<name>A0ABS7TWA1_9BACT</name>
<keyword evidence="1" id="KW-0694">RNA-binding</keyword>
<dbReference type="EC" id="2.1.1.266" evidence="1"/>
<feature type="binding site" evidence="1">
    <location>
        <position position="120"/>
    </location>
    <ligand>
        <name>S-adenosyl-L-methionine</name>
        <dbReference type="ChEBI" id="CHEBI:59789"/>
    </ligand>
</feature>
<keyword evidence="1" id="KW-0489">Methyltransferase</keyword>
<evidence type="ECO:0000313" key="2">
    <source>
        <dbReference type="EMBL" id="MBZ5712538.1"/>
    </source>
</evidence>
<proteinExistence type="inferred from homology"/>
<dbReference type="Pfam" id="PF04378">
    <property type="entry name" value="RsmJ"/>
    <property type="match status" value="1"/>
</dbReference>
<feature type="binding site" evidence="1">
    <location>
        <position position="174"/>
    </location>
    <ligand>
        <name>S-adenosyl-L-methionine</name>
        <dbReference type="ChEBI" id="CHEBI:59789"/>
    </ligand>
</feature>
<dbReference type="InterPro" id="IPR007473">
    <property type="entry name" value="RlmJ"/>
</dbReference>
<feature type="binding site" evidence="1">
    <location>
        <position position="102"/>
    </location>
    <ligand>
        <name>S-adenosyl-L-methionine</name>
        <dbReference type="ChEBI" id="CHEBI:59789"/>
    </ligand>
</feature>
<feature type="binding site" evidence="1">
    <location>
        <position position="41"/>
    </location>
    <ligand>
        <name>S-adenosyl-L-methionine</name>
        <dbReference type="ChEBI" id="CHEBI:59789"/>
    </ligand>
</feature>
<keyword evidence="1" id="KW-0808">Transferase</keyword>
<gene>
    <name evidence="1 2" type="primary">rlmJ</name>
    <name evidence="2" type="ORF">K7C98_25125</name>
</gene>
<comment type="similarity">
    <text evidence="1">Belongs to the RlmJ family.</text>
</comment>
<organism evidence="2 3">
    <name type="scientific">Nannocystis pusilla</name>
    <dbReference type="NCBI Taxonomy" id="889268"/>
    <lineage>
        <taxon>Bacteria</taxon>
        <taxon>Pseudomonadati</taxon>
        <taxon>Myxococcota</taxon>
        <taxon>Polyangia</taxon>
        <taxon>Nannocystales</taxon>
        <taxon>Nannocystaceae</taxon>
        <taxon>Nannocystis</taxon>
    </lineage>
</organism>
<accession>A0ABS7TWA1</accession>
<keyword evidence="1" id="KW-0949">S-adenosyl-L-methionine</keyword>
<feature type="site" description="Interaction with substrate rRNA" evidence="1">
    <location>
        <position position="3"/>
    </location>
</feature>
<dbReference type="InterPro" id="IPR029063">
    <property type="entry name" value="SAM-dependent_MTases_sf"/>
</dbReference>
<feature type="binding site" evidence="1">
    <location>
        <position position="18"/>
    </location>
    <ligand>
        <name>S-adenosyl-L-methionine</name>
        <dbReference type="ChEBI" id="CHEBI:59789"/>
    </ligand>
</feature>
<keyword evidence="1" id="KW-0698">rRNA processing</keyword>
<comment type="function">
    <text evidence="1">Specifically methylates the adenine in position 2030 of 23S rRNA.</text>
</comment>
<feature type="binding site" evidence="1">
    <location>
        <begin position="153"/>
        <end position="154"/>
    </location>
    <ligand>
        <name>S-adenosyl-L-methionine</name>
        <dbReference type="ChEBI" id="CHEBI:59789"/>
    </ligand>
</feature>
<feature type="active site" description="Proton acceptor" evidence="1">
    <location>
        <position position="174"/>
    </location>
</feature>
<comment type="subunit">
    <text evidence="1">Monomer.</text>
</comment>